<sequence>MQPQGHVQVVVRIVDHDQNPQAACDGPRFRWVQGMQVCCERGFPPATLDELQRRGHELVIADDYDQFGSCQAIWRLDDGYLAVSDPRRDGQAVGTDATSGRRHIGLVSLRAPAARVVWTRRGSCPPQRAIRCRCESARRAT</sequence>
<proteinExistence type="predicted"/>
<organism evidence="1">
    <name type="scientific">Mycobacterium xenopi 4042</name>
    <dbReference type="NCBI Taxonomy" id="1299334"/>
    <lineage>
        <taxon>Bacteria</taxon>
        <taxon>Bacillati</taxon>
        <taxon>Actinomycetota</taxon>
        <taxon>Actinomycetes</taxon>
        <taxon>Mycobacteriales</taxon>
        <taxon>Mycobacteriaceae</taxon>
        <taxon>Mycobacterium</taxon>
    </lineage>
</organism>
<name>X7ZVA3_MYCXE</name>
<accession>X7ZVA3</accession>
<gene>
    <name evidence="1" type="ORF">I553_5336</name>
</gene>
<dbReference type="InterPro" id="IPR043137">
    <property type="entry name" value="GGT_ssub_C"/>
</dbReference>
<reference evidence="1" key="1">
    <citation type="submission" date="2014-01" db="EMBL/GenBank/DDBJ databases">
        <authorList>
            <person name="Brown-Elliot B."/>
            <person name="Wallace R."/>
            <person name="Lenaerts A."/>
            <person name="Ordway D."/>
            <person name="DeGroote M.A."/>
            <person name="Parker T."/>
            <person name="Sizemore C."/>
            <person name="Tallon L.J."/>
            <person name="Sadzewicz L.K."/>
            <person name="Sengamalay N."/>
            <person name="Fraser C.M."/>
            <person name="Hine E."/>
            <person name="Shefchek K.A."/>
            <person name="Das S.P."/>
            <person name="Tettelin H."/>
        </authorList>
    </citation>
    <scope>NUCLEOTIDE SEQUENCE [LARGE SCALE GENOMIC DNA]</scope>
    <source>
        <strain evidence="1">4042</strain>
    </source>
</reference>
<dbReference type="MEROPS" id="T03.025"/>
<dbReference type="SUPFAM" id="SSF56235">
    <property type="entry name" value="N-terminal nucleophile aminohydrolases (Ntn hydrolases)"/>
    <property type="match status" value="1"/>
</dbReference>
<comment type="caution">
    <text evidence="1">The sequence shown here is derived from an EMBL/GenBank/DDBJ whole genome shotgun (WGS) entry which is preliminary data.</text>
</comment>
<evidence type="ECO:0000313" key="1">
    <source>
        <dbReference type="EMBL" id="EUA23547.1"/>
    </source>
</evidence>
<dbReference type="AlphaFoldDB" id="X7ZVA3"/>
<protein>
    <submittedName>
        <fullName evidence="1">Gamma-glutamyltranspeptidase family protein</fullName>
    </submittedName>
</protein>
<dbReference type="Pfam" id="PF01019">
    <property type="entry name" value="G_glu_transpept"/>
    <property type="match status" value="1"/>
</dbReference>
<dbReference type="InterPro" id="IPR052896">
    <property type="entry name" value="GGT-like_enzyme"/>
</dbReference>
<dbReference type="Gene3D" id="3.60.20.40">
    <property type="match status" value="1"/>
</dbReference>
<dbReference type="EMBL" id="JAOB01000069">
    <property type="protein sequence ID" value="EUA23547.1"/>
    <property type="molecule type" value="Genomic_DNA"/>
</dbReference>
<dbReference type="PATRIC" id="fig|1299334.3.peg.7292"/>
<dbReference type="PANTHER" id="PTHR43881">
    <property type="entry name" value="GAMMA-GLUTAMYLTRANSPEPTIDASE (AFU_ORTHOLOGUE AFUA_4G13580)"/>
    <property type="match status" value="1"/>
</dbReference>
<dbReference type="InterPro" id="IPR029055">
    <property type="entry name" value="Ntn_hydrolases_N"/>
</dbReference>
<dbReference type="PANTHER" id="PTHR43881:SF1">
    <property type="entry name" value="GAMMA-GLUTAMYLTRANSPEPTIDASE (AFU_ORTHOLOGUE AFUA_4G13580)"/>
    <property type="match status" value="1"/>
</dbReference>